<keyword evidence="3" id="KW-0227">DNA damage</keyword>
<evidence type="ECO:0000256" key="9">
    <source>
        <dbReference type="ARBA" id="ARBA00023295"/>
    </source>
</evidence>
<dbReference type="SMART" id="SM00898">
    <property type="entry name" value="Fapy_DNA_glyco"/>
    <property type="match status" value="1"/>
</dbReference>
<feature type="region of interest" description="Disordered" evidence="10">
    <location>
        <begin position="792"/>
        <end position="846"/>
    </location>
</feature>
<comment type="similarity">
    <text evidence="2">Belongs to the FPG family.</text>
</comment>
<keyword evidence="4" id="KW-0378">Hydrolase</keyword>
<keyword evidence="7" id="KW-0456">Lyase</keyword>
<evidence type="ECO:0000259" key="11">
    <source>
        <dbReference type="PROSITE" id="PS51068"/>
    </source>
</evidence>
<evidence type="ECO:0000256" key="6">
    <source>
        <dbReference type="ARBA" id="ARBA00023204"/>
    </source>
</evidence>
<dbReference type="PROSITE" id="PS51068">
    <property type="entry name" value="FPG_CAT"/>
    <property type="match status" value="1"/>
</dbReference>
<dbReference type="Gene3D" id="3.20.190.10">
    <property type="entry name" value="MutM-like, N-terminal"/>
    <property type="match status" value="1"/>
</dbReference>
<evidence type="ECO:0000256" key="10">
    <source>
        <dbReference type="SAM" id="MobiDB-lite"/>
    </source>
</evidence>
<reference evidence="13" key="2">
    <citation type="submission" date="2019-10" db="EMBL/GenBank/DDBJ databases">
        <authorList>
            <consortium name="NCBI Genome Project"/>
        </authorList>
    </citation>
    <scope>NUCLEOTIDE SEQUENCE</scope>
    <source>
        <strain evidence="13">NI907</strain>
    </source>
</reference>
<feature type="compositionally biased region" description="Basic residues" evidence="10">
    <location>
        <begin position="830"/>
        <end position="840"/>
    </location>
</feature>
<keyword evidence="5" id="KW-0238">DNA-binding</keyword>
<dbReference type="GO" id="GO:0008270">
    <property type="term" value="F:zinc ion binding"/>
    <property type="evidence" value="ECO:0007669"/>
    <property type="project" value="InterPro"/>
</dbReference>
<feature type="compositionally biased region" description="Basic and acidic residues" evidence="10">
    <location>
        <begin position="792"/>
        <end position="803"/>
    </location>
</feature>
<evidence type="ECO:0000256" key="1">
    <source>
        <dbReference type="ARBA" id="ARBA00001668"/>
    </source>
</evidence>
<keyword evidence="8" id="KW-0511">Multifunctional enzyme</keyword>
<gene>
    <name evidence="13" type="ORF">PgNI_08204</name>
</gene>
<reference evidence="13" key="3">
    <citation type="submission" date="2025-08" db="UniProtKB">
        <authorList>
            <consortium name="RefSeq"/>
        </authorList>
    </citation>
    <scope>IDENTIFICATION</scope>
    <source>
        <strain evidence="13">NI907</strain>
    </source>
</reference>
<evidence type="ECO:0000256" key="3">
    <source>
        <dbReference type="ARBA" id="ARBA00022763"/>
    </source>
</evidence>
<proteinExistence type="inferred from homology"/>
<dbReference type="PANTHER" id="PTHR22993">
    <property type="entry name" value="FORMAMIDOPYRIMIDINE-DNA GLYCOSYLASE"/>
    <property type="match status" value="1"/>
</dbReference>
<feature type="compositionally biased region" description="Basic residues" evidence="10">
    <location>
        <begin position="885"/>
        <end position="895"/>
    </location>
</feature>
<evidence type="ECO:0000313" key="12">
    <source>
        <dbReference type="Proteomes" id="UP000515153"/>
    </source>
</evidence>
<dbReference type="SUPFAM" id="SSF46946">
    <property type="entry name" value="S13-like H2TH domain"/>
    <property type="match status" value="1"/>
</dbReference>
<feature type="domain" description="Formamidopyrimidine-DNA glycosylase catalytic" evidence="11">
    <location>
        <begin position="477"/>
        <end position="609"/>
    </location>
</feature>
<dbReference type="InterPro" id="IPR010979">
    <property type="entry name" value="Ribosomal_uS13-like_H2TH"/>
</dbReference>
<dbReference type="GO" id="GO:0016829">
    <property type="term" value="F:lyase activity"/>
    <property type="evidence" value="ECO:0007669"/>
    <property type="project" value="UniProtKB-KW"/>
</dbReference>
<keyword evidence="12" id="KW-1185">Reference proteome</keyword>
<name>A0A6P8AWT2_PYRGI</name>
<feature type="compositionally biased region" description="Basic and acidic residues" evidence="10">
    <location>
        <begin position="379"/>
        <end position="422"/>
    </location>
</feature>
<organism evidence="12 13">
    <name type="scientific">Pyricularia grisea</name>
    <name type="common">Crabgrass-specific blast fungus</name>
    <name type="synonym">Magnaporthe grisea</name>
    <dbReference type="NCBI Taxonomy" id="148305"/>
    <lineage>
        <taxon>Eukaryota</taxon>
        <taxon>Fungi</taxon>
        <taxon>Dikarya</taxon>
        <taxon>Ascomycota</taxon>
        <taxon>Pezizomycotina</taxon>
        <taxon>Sordariomycetes</taxon>
        <taxon>Sordariomycetidae</taxon>
        <taxon>Magnaporthales</taxon>
        <taxon>Pyriculariaceae</taxon>
        <taxon>Pyricularia</taxon>
    </lineage>
</organism>
<evidence type="ECO:0000256" key="4">
    <source>
        <dbReference type="ARBA" id="ARBA00022801"/>
    </source>
</evidence>
<dbReference type="InterPro" id="IPR035937">
    <property type="entry name" value="FPG_N"/>
</dbReference>
<feature type="region of interest" description="Disordered" evidence="10">
    <location>
        <begin position="379"/>
        <end position="483"/>
    </location>
</feature>
<dbReference type="GO" id="GO:0008534">
    <property type="term" value="F:oxidized purine nucleobase lesion DNA N-glycosylase activity"/>
    <property type="evidence" value="ECO:0007669"/>
    <property type="project" value="UniProtKB-EC"/>
</dbReference>
<dbReference type="SMART" id="SM01232">
    <property type="entry name" value="H2TH"/>
    <property type="match status" value="1"/>
</dbReference>
<feature type="region of interest" description="Disordered" evidence="10">
    <location>
        <begin position="225"/>
        <end position="270"/>
    </location>
</feature>
<dbReference type="KEGG" id="pgri:PgNI_08204"/>
<keyword evidence="9" id="KW-0326">Glycosidase</keyword>
<dbReference type="CDD" id="cd08972">
    <property type="entry name" value="PF_Nei_N"/>
    <property type="match status" value="1"/>
</dbReference>
<dbReference type="GO" id="GO:0006284">
    <property type="term" value="P:base-excision repair"/>
    <property type="evidence" value="ECO:0007669"/>
    <property type="project" value="InterPro"/>
</dbReference>
<feature type="compositionally biased region" description="Low complexity" evidence="10">
    <location>
        <begin position="445"/>
        <end position="459"/>
    </location>
</feature>
<comment type="catalytic activity">
    <reaction evidence="1">
        <text>Hydrolysis of DNA containing ring-opened 7-methylguanine residues, releasing 2,6-diamino-4-hydroxy-5-(N-methyl)formamidopyrimidine.</text>
        <dbReference type="EC" id="3.2.2.23"/>
    </reaction>
</comment>
<dbReference type="Proteomes" id="UP000515153">
    <property type="component" value="Chromosome V"/>
</dbReference>
<evidence type="ECO:0000313" key="13">
    <source>
        <dbReference type="RefSeq" id="XP_030979342.1"/>
    </source>
</evidence>
<evidence type="ECO:0000256" key="8">
    <source>
        <dbReference type="ARBA" id="ARBA00023268"/>
    </source>
</evidence>
<sequence>MEFPDQILELVSSFLSFGDTHIICQQFDRVWRPNKQVLWNGVKGFREVVQKWADKNELQTLTTVMGSLSSKSNPSYGRNGGDKRSNYMKGASALFAWYISKGDKVTVLALPPDENGDRFNPSPYTNYRGIEEPIVKGRLGNKAVGEMLILHPTLPGAEKFFYPLWPMDGQKAMKAILDTKGRGVWNWRTPSPSKKAKSCLDSILTHDSNNADKCIVSGVAMNMEQGGKGNSIQGAPKATPSTPTTNNQKPIPQMVAKRPEKPSDCPHNEQTTLTESDIILWLGNKNKIRRVSAALRTVLAADEIGLGRAKSKLELLLKEVYSLMIDCIQERKAAGKSSDEGSPKATVEAETLIEQADQKDCCESRQTSLDVAAALLKAERKKEKSRRKKEEEKKRKEDMEKQKDEGKVAENPKVDISKAEMKKQKKERKKEKKRKGKEVEKQKGENNQNEENNNNEAGKTAGGSTVNLPKAGKKKNKKKNKEERVAHFLRLHLVGKKIVKASAQDDANVFGKVGTTGEAVVAALKNRKVVSVGTQGKYFWFVMDKAPHLVMHLGMTGWFHIRGARTAYTNYYKKQNPDEADQWPPKYWRFHLEAQDGTEAAFTDARRFGRVRLVDCPGASIRKHTPLVENGPDPVVDADVFTAEYLLAKMRSRRVPVKALLLDQAVVSGVGNWVADEVLFQARLHPEQPSHEFSDEQVARLHAAIRDVCSLACDKLADSDLFPDDWLFNHRWGKGAASRTGEQARLPGGERLAFLTVGGRTSCYAPELQRKTGGGVTSGIKEEPLVVVEKKNAGKNKKVDGGKKPNTTQIKKEGGVDAQGEEENNPIKSTTRKPNPRKRKQDLDDSECALAKKVITKSASKVEAGAVEAGQPLRADPAIDDGRRRSGRLRAKTSS</sequence>
<accession>A0A6P8AWT2</accession>
<dbReference type="RefSeq" id="XP_030979342.1">
    <property type="nucleotide sequence ID" value="XM_031128203.1"/>
</dbReference>
<keyword evidence="6" id="KW-0234">DNA repair</keyword>
<dbReference type="PANTHER" id="PTHR22993:SF9">
    <property type="entry name" value="FORMAMIDOPYRIMIDINE-DNA GLYCOSYLASE"/>
    <property type="match status" value="1"/>
</dbReference>
<dbReference type="FunFam" id="1.10.8.50:FF:000009">
    <property type="entry name" value="Formamidopyrimidine-DNA glycosylase"/>
    <property type="match status" value="1"/>
</dbReference>
<evidence type="ECO:0000256" key="5">
    <source>
        <dbReference type="ARBA" id="ARBA00023125"/>
    </source>
</evidence>
<dbReference type="AlphaFoldDB" id="A0A6P8AWT2"/>
<dbReference type="GO" id="GO:0005634">
    <property type="term" value="C:nucleus"/>
    <property type="evidence" value="ECO:0007669"/>
    <property type="project" value="TreeGrafter"/>
</dbReference>
<dbReference type="SUPFAM" id="SSF81624">
    <property type="entry name" value="N-terminal domain of MutM-like DNA repair proteins"/>
    <property type="match status" value="1"/>
</dbReference>
<feature type="compositionally biased region" description="Basic residues" evidence="10">
    <location>
        <begin position="423"/>
        <end position="436"/>
    </location>
</feature>
<dbReference type="Gene3D" id="1.10.8.50">
    <property type="match status" value="1"/>
</dbReference>
<reference evidence="12 13" key="1">
    <citation type="journal article" date="2019" name="Mol. Biol. Evol.">
        <title>Blast fungal genomes show frequent chromosomal changes, gene gains and losses, and effector gene turnover.</title>
        <authorList>
            <person name="Gomez Luciano L.B."/>
            <person name="Jason Tsai I."/>
            <person name="Chuma I."/>
            <person name="Tosa Y."/>
            <person name="Chen Y.H."/>
            <person name="Li J.Y."/>
            <person name="Li M.Y."/>
            <person name="Jade Lu M.Y."/>
            <person name="Nakayashiki H."/>
            <person name="Li W.H."/>
        </authorList>
    </citation>
    <scope>NUCLEOTIDE SEQUENCE [LARGE SCALE GENOMIC DNA]</scope>
    <source>
        <strain evidence="12 13">NI907</strain>
    </source>
</reference>
<evidence type="ECO:0000256" key="2">
    <source>
        <dbReference type="ARBA" id="ARBA00009409"/>
    </source>
</evidence>
<dbReference type="Pfam" id="PF01149">
    <property type="entry name" value="Fapy_DNA_glyco"/>
    <property type="match status" value="1"/>
</dbReference>
<dbReference type="GO" id="GO:0003684">
    <property type="term" value="F:damaged DNA binding"/>
    <property type="evidence" value="ECO:0007669"/>
    <property type="project" value="InterPro"/>
</dbReference>
<protein>
    <recommendedName>
        <fullName evidence="11">Formamidopyrimidine-DNA glycosylase catalytic domain-containing protein</fullName>
    </recommendedName>
</protein>
<dbReference type="Pfam" id="PF06831">
    <property type="entry name" value="H2TH"/>
    <property type="match status" value="1"/>
</dbReference>
<feature type="region of interest" description="Disordered" evidence="10">
    <location>
        <begin position="859"/>
        <end position="895"/>
    </location>
</feature>
<dbReference type="GO" id="GO:0003906">
    <property type="term" value="F:DNA-(apurinic or apyrimidinic site) endonuclease activity"/>
    <property type="evidence" value="ECO:0007669"/>
    <property type="project" value="InterPro"/>
</dbReference>
<feature type="compositionally biased region" description="Basic and acidic residues" evidence="10">
    <location>
        <begin position="257"/>
        <end position="267"/>
    </location>
</feature>
<feature type="compositionally biased region" description="Polar residues" evidence="10">
    <location>
        <begin position="239"/>
        <end position="250"/>
    </location>
</feature>
<dbReference type="GeneID" id="41963112"/>
<dbReference type="InterPro" id="IPR012319">
    <property type="entry name" value="FPG_cat"/>
</dbReference>
<dbReference type="InterPro" id="IPR015886">
    <property type="entry name" value="H2TH_FPG"/>
</dbReference>
<evidence type="ECO:0000256" key="7">
    <source>
        <dbReference type="ARBA" id="ARBA00023239"/>
    </source>
</evidence>